<dbReference type="Gene3D" id="2.130.10.10">
    <property type="entry name" value="YVTN repeat-like/Quinoprotein amine dehydrogenase"/>
    <property type="match status" value="1"/>
</dbReference>
<keyword evidence="3" id="KW-1185">Reference proteome</keyword>
<dbReference type="InterPro" id="IPR036890">
    <property type="entry name" value="HATPase_C_sf"/>
</dbReference>
<feature type="domain" description="Signal transduction histidine kinase internal region" evidence="1">
    <location>
        <begin position="135"/>
        <end position="214"/>
    </location>
</feature>
<accession>A0A0D6L5I0</accession>
<dbReference type="Pfam" id="PF07494">
    <property type="entry name" value="Reg_prop"/>
    <property type="match status" value="1"/>
</dbReference>
<evidence type="ECO:0000259" key="1">
    <source>
        <dbReference type="Pfam" id="PF06580"/>
    </source>
</evidence>
<dbReference type="InterPro" id="IPR011110">
    <property type="entry name" value="Reg_prop"/>
</dbReference>
<dbReference type="PANTHER" id="PTHR34220:SF7">
    <property type="entry name" value="SENSOR HISTIDINE KINASE YPDA"/>
    <property type="match status" value="1"/>
</dbReference>
<evidence type="ECO:0000313" key="3">
    <source>
        <dbReference type="Proteomes" id="UP000054495"/>
    </source>
</evidence>
<reference evidence="2 3" key="1">
    <citation type="submission" date="2013-05" db="EMBL/GenBank/DDBJ databases">
        <title>Draft genome of the parasitic nematode Anyclostoma ceylanicum.</title>
        <authorList>
            <person name="Mitreva M."/>
        </authorList>
    </citation>
    <scope>NUCLEOTIDE SEQUENCE [LARGE SCALE GENOMIC DNA]</scope>
</reference>
<evidence type="ECO:0000313" key="2">
    <source>
        <dbReference type="EMBL" id="EPB65873.1"/>
    </source>
</evidence>
<dbReference type="SUPFAM" id="SSF55874">
    <property type="entry name" value="ATPase domain of HSP90 chaperone/DNA topoisomerase II/histidine kinase"/>
    <property type="match status" value="1"/>
</dbReference>
<name>A0A0D6L5I0_9BILA</name>
<protein>
    <submittedName>
        <fullName evidence="2">Histidine kinase</fullName>
    </submittedName>
</protein>
<dbReference type="InterPro" id="IPR010559">
    <property type="entry name" value="Sig_transdc_His_kin_internal"/>
</dbReference>
<feature type="non-terminal residue" evidence="2">
    <location>
        <position position="1"/>
    </location>
</feature>
<dbReference type="InterPro" id="IPR050640">
    <property type="entry name" value="Bact_2-comp_sensor_kinase"/>
</dbReference>
<dbReference type="EMBL" id="KE126912">
    <property type="protein sequence ID" value="EPB65873.1"/>
    <property type="molecule type" value="Genomic_DNA"/>
</dbReference>
<dbReference type="PANTHER" id="PTHR34220">
    <property type="entry name" value="SENSOR HISTIDINE KINASE YPDA"/>
    <property type="match status" value="1"/>
</dbReference>
<organism evidence="2 3">
    <name type="scientific">Ancylostoma ceylanicum</name>
    <dbReference type="NCBI Taxonomy" id="53326"/>
    <lineage>
        <taxon>Eukaryota</taxon>
        <taxon>Metazoa</taxon>
        <taxon>Ecdysozoa</taxon>
        <taxon>Nematoda</taxon>
        <taxon>Chromadorea</taxon>
        <taxon>Rhabditida</taxon>
        <taxon>Rhabditina</taxon>
        <taxon>Rhabditomorpha</taxon>
        <taxon>Strongyloidea</taxon>
        <taxon>Ancylostomatidae</taxon>
        <taxon>Ancylostomatinae</taxon>
        <taxon>Ancylostoma</taxon>
    </lineage>
</organism>
<dbReference type="GO" id="GO:0000155">
    <property type="term" value="F:phosphorelay sensor kinase activity"/>
    <property type="evidence" value="ECO:0007669"/>
    <property type="project" value="InterPro"/>
</dbReference>
<dbReference type="InterPro" id="IPR015943">
    <property type="entry name" value="WD40/YVTN_repeat-like_dom_sf"/>
</dbReference>
<dbReference type="Gene3D" id="3.30.565.10">
    <property type="entry name" value="Histidine kinase-like ATPase, C-terminal domain"/>
    <property type="match status" value="1"/>
</dbReference>
<dbReference type="Proteomes" id="UP000054495">
    <property type="component" value="Unassembled WGS sequence"/>
</dbReference>
<dbReference type="GO" id="GO:0016020">
    <property type="term" value="C:membrane"/>
    <property type="evidence" value="ECO:0007669"/>
    <property type="project" value="InterPro"/>
</dbReference>
<sequence length="344" mass="39844">YLGLCRYDGKNTFVYNGSNGLPENAVYSVTEDTEGRMWILTSKNRILCIENGKIHEPEFSKEFTQRKELNVVNFALHLKLADGGKEIIINTFYNTFIIDPKSGKIHLFDSDHTYPDHTKKEKEQTRINQLLADSRLSALQAQMNPHFVFNSINSIQNFILKKDIDHAYDYLTKFSKLIRLVLQNSRKKEISVQEDLEVLRLYIMLEQLRFNNRFEYHERISDDIDPHNTLIPPMLIQPYIENAIWHGIMPLEGKRTGVITLRMDIEQQTIKIVIEDNGVGRKSKEQHSGHESLSMKVTEERLSIVNSLYKDDKPSLQVIDLTDENGTPAGTRIELKIPLEKDDV</sequence>
<proteinExistence type="predicted"/>
<gene>
    <name evidence="2" type="ORF">ANCCEY_15048</name>
</gene>
<dbReference type="AlphaFoldDB" id="A0A0D6L5I0"/>
<keyword evidence="2" id="KW-0418">Kinase</keyword>
<keyword evidence="2" id="KW-0808">Transferase</keyword>
<dbReference type="Pfam" id="PF06580">
    <property type="entry name" value="His_kinase"/>
    <property type="match status" value="1"/>
</dbReference>